<dbReference type="InterPro" id="IPR019649">
    <property type="entry name" value="DUF2512"/>
</dbReference>
<reference evidence="2 3" key="1">
    <citation type="submission" date="2022-04" db="EMBL/GenBank/DDBJ databases">
        <title>Halobacillus sp. isolated from saltern.</title>
        <authorList>
            <person name="Won M."/>
            <person name="Lee C.-M."/>
            <person name="Woen H.-Y."/>
            <person name="Kwon S.-W."/>
        </authorList>
    </citation>
    <scope>NUCLEOTIDE SEQUENCE [LARGE SCALE GENOMIC DNA]</scope>
    <source>
        <strain evidence="2 3">SSBR10-3</strain>
    </source>
</reference>
<proteinExistence type="predicted"/>
<sequence length="145" mass="16004">MEYVKVIALKFIISFSILYLILGIAFDTVLGNVFLITLVLSIVSFAIGDLLILPRTNNTVATVADFFFGFVVIYLMSAALSTGLNLFIPALFSAIVIAVFEMMFHKYAADQLDFDDSMDQSRTGAVNLGTESSEELFPYKDNDDS</sequence>
<keyword evidence="3" id="KW-1185">Reference proteome</keyword>
<keyword evidence="1" id="KW-0812">Transmembrane</keyword>
<gene>
    <name evidence="2" type="ORF">MUN89_20385</name>
</gene>
<dbReference type="Proteomes" id="UP000831787">
    <property type="component" value="Chromosome"/>
</dbReference>
<feature type="transmembrane region" description="Helical" evidence="1">
    <location>
        <begin position="60"/>
        <end position="80"/>
    </location>
</feature>
<keyword evidence="1" id="KW-1133">Transmembrane helix</keyword>
<name>A0ABY4EI89_9BACI</name>
<protein>
    <submittedName>
        <fullName evidence="2">YndM family protein</fullName>
    </submittedName>
</protein>
<feature type="transmembrane region" description="Helical" evidence="1">
    <location>
        <begin position="7"/>
        <end position="26"/>
    </location>
</feature>
<dbReference type="EMBL" id="CP095073">
    <property type="protein sequence ID" value="UOQ44185.1"/>
    <property type="molecule type" value="Genomic_DNA"/>
</dbReference>
<evidence type="ECO:0000313" key="2">
    <source>
        <dbReference type="EMBL" id="UOQ44185.1"/>
    </source>
</evidence>
<keyword evidence="1" id="KW-0472">Membrane</keyword>
<feature type="transmembrane region" description="Helical" evidence="1">
    <location>
        <begin position="32"/>
        <end position="53"/>
    </location>
</feature>
<accession>A0ABY4EI89</accession>
<evidence type="ECO:0000256" key="1">
    <source>
        <dbReference type="SAM" id="Phobius"/>
    </source>
</evidence>
<dbReference type="RefSeq" id="WP_244709938.1">
    <property type="nucleotide sequence ID" value="NZ_CP095073.1"/>
</dbReference>
<organism evidence="2 3">
    <name type="scientific">Halobacillus salinarum</name>
    <dbReference type="NCBI Taxonomy" id="2932257"/>
    <lineage>
        <taxon>Bacteria</taxon>
        <taxon>Bacillati</taxon>
        <taxon>Bacillota</taxon>
        <taxon>Bacilli</taxon>
        <taxon>Bacillales</taxon>
        <taxon>Bacillaceae</taxon>
        <taxon>Halobacillus</taxon>
    </lineage>
</organism>
<evidence type="ECO:0000313" key="3">
    <source>
        <dbReference type="Proteomes" id="UP000831787"/>
    </source>
</evidence>
<dbReference type="Pfam" id="PF10710">
    <property type="entry name" value="DUF2512"/>
    <property type="match status" value="1"/>
</dbReference>